<name>A0ABQ0RPS5_GLUNI</name>
<sequence length="153" mass="15326">MTPPPSRSAQNTVPPSSLAPGSLLLVFLGGAAGTAARQGLGLLLPSAGGFPIAIFAANMLGAFLLGLLLEALSHGGGSEGRRRRQRLLLGTGFMGGFTTYSALATDSMLLFSSSAVLPALAYALPTVICGALATWCGIALAARRAARTAGGAR</sequence>
<keyword evidence="2 10" id="KW-1003">Cell membrane</keyword>
<comment type="similarity">
    <text evidence="7 10">Belongs to the fluoride channel Fluc/FEX (TC 1.A.43) family.</text>
</comment>
<dbReference type="EMBL" id="BJNE01000014">
    <property type="protein sequence ID" value="GEC13496.1"/>
    <property type="molecule type" value="Genomic_DNA"/>
</dbReference>
<accession>A0ABQ0RPS5</accession>
<evidence type="ECO:0000256" key="5">
    <source>
        <dbReference type="ARBA" id="ARBA00023136"/>
    </source>
</evidence>
<evidence type="ECO:0000256" key="7">
    <source>
        <dbReference type="ARBA" id="ARBA00035120"/>
    </source>
</evidence>
<evidence type="ECO:0000256" key="10">
    <source>
        <dbReference type="HAMAP-Rule" id="MF_00454"/>
    </source>
</evidence>
<evidence type="ECO:0000256" key="4">
    <source>
        <dbReference type="ARBA" id="ARBA00022989"/>
    </source>
</evidence>
<evidence type="ECO:0000313" key="12">
    <source>
        <dbReference type="Proteomes" id="UP000316242"/>
    </source>
</evidence>
<protein>
    <recommendedName>
        <fullName evidence="10">Fluoride-specific ion channel FluC</fullName>
    </recommendedName>
</protein>
<keyword evidence="3 10" id="KW-0812">Transmembrane</keyword>
<feature type="transmembrane region" description="Helical" evidence="10">
    <location>
        <begin position="115"/>
        <end position="142"/>
    </location>
</feature>
<keyword evidence="10" id="KW-0479">Metal-binding</keyword>
<evidence type="ECO:0000313" key="11">
    <source>
        <dbReference type="EMBL" id="GEC13496.1"/>
    </source>
</evidence>
<evidence type="ECO:0000256" key="6">
    <source>
        <dbReference type="ARBA" id="ARBA00023303"/>
    </source>
</evidence>
<organism evidence="11 12">
    <name type="scientific">Glutamicibacter nicotianae</name>
    <name type="common">Arthrobacter nicotianae</name>
    <dbReference type="NCBI Taxonomy" id="37929"/>
    <lineage>
        <taxon>Bacteria</taxon>
        <taxon>Bacillati</taxon>
        <taxon>Actinomycetota</taxon>
        <taxon>Actinomycetes</taxon>
        <taxon>Micrococcales</taxon>
        <taxon>Micrococcaceae</taxon>
        <taxon>Glutamicibacter</taxon>
    </lineage>
</organism>
<dbReference type="PANTHER" id="PTHR28259:SF1">
    <property type="entry name" value="FLUORIDE EXPORT PROTEIN 1-RELATED"/>
    <property type="match status" value="1"/>
</dbReference>
<evidence type="ECO:0000256" key="3">
    <source>
        <dbReference type="ARBA" id="ARBA00022692"/>
    </source>
</evidence>
<comment type="catalytic activity">
    <reaction evidence="8">
        <text>fluoride(in) = fluoride(out)</text>
        <dbReference type="Rhea" id="RHEA:76159"/>
        <dbReference type="ChEBI" id="CHEBI:17051"/>
    </reaction>
    <physiologicalReaction direction="left-to-right" evidence="8">
        <dbReference type="Rhea" id="RHEA:76160"/>
    </physiologicalReaction>
</comment>
<feature type="transmembrane region" description="Helical" evidence="10">
    <location>
        <begin position="85"/>
        <end position="103"/>
    </location>
</feature>
<proteinExistence type="inferred from homology"/>
<comment type="function">
    <text evidence="9 10">Fluoride-specific ion channel. Important for reducing fluoride concentration in the cell, thus reducing its toxicity.</text>
</comment>
<evidence type="ECO:0000256" key="1">
    <source>
        <dbReference type="ARBA" id="ARBA00004651"/>
    </source>
</evidence>
<dbReference type="RefSeq" id="WP_073707666.1">
    <property type="nucleotide sequence ID" value="NZ_BAAAWM010000001.1"/>
</dbReference>
<keyword evidence="5 10" id="KW-0472">Membrane</keyword>
<evidence type="ECO:0000256" key="9">
    <source>
        <dbReference type="ARBA" id="ARBA00049940"/>
    </source>
</evidence>
<dbReference type="Pfam" id="PF02537">
    <property type="entry name" value="CRCB"/>
    <property type="match status" value="1"/>
</dbReference>
<dbReference type="PANTHER" id="PTHR28259">
    <property type="entry name" value="FLUORIDE EXPORT PROTEIN 1-RELATED"/>
    <property type="match status" value="1"/>
</dbReference>
<keyword evidence="12" id="KW-1185">Reference proteome</keyword>
<dbReference type="HAMAP" id="MF_00454">
    <property type="entry name" value="FluC"/>
    <property type="match status" value="1"/>
</dbReference>
<dbReference type="Proteomes" id="UP000316242">
    <property type="component" value="Unassembled WGS sequence"/>
</dbReference>
<feature type="binding site" evidence="10">
    <location>
        <position position="98"/>
    </location>
    <ligand>
        <name>Na(+)</name>
        <dbReference type="ChEBI" id="CHEBI:29101"/>
        <note>structural</note>
    </ligand>
</feature>
<evidence type="ECO:0000256" key="8">
    <source>
        <dbReference type="ARBA" id="ARBA00035585"/>
    </source>
</evidence>
<comment type="caution">
    <text evidence="11">The sequence shown here is derived from an EMBL/GenBank/DDBJ whole genome shotgun (WGS) entry which is preliminary data.</text>
</comment>
<keyword evidence="10" id="KW-0813">Transport</keyword>
<evidence type="ECO:0000256" key="2">
    <source>
        <dbReference type="ARBA" id="ARBA00022475"/>
    </source>
</evidence>
<keyword evidence="10" id="KW-0406">Ion transport</keyword>
<feature type="transmembrane region" description="Helical" evidence="10">
    <location>
        <begin position="52"/>
        <end position="73"/>
    </location>
</feature>
<gene>
    <name evidence="11" type="primary">crcB_1</name>
    <name evidence="10" type="synonym">crcB</name>
    <name evidence="10" type="synonym">fluC</name>
    <name evidence="11" type="ORF">ANI01nite_26990</name>
</gene>
<keyword evidence="4 10" id="KW-1133">Transmembrane helix</keyword>
<comment type="subcellular location">
    <subcellularLocation>
        <location evidence="1 10">Cell membrane</location>
        <topology evidence="1 10">Multi-pass membrane protein</topology>
    </subcellularLocation>
</comment>
<keyword evidence="6 10" id="KW-0407">Ion channel</keyword>
<comment type="activity regulation">
    <text evidence="10">Na(+) is not transported, but it plays an essential structural role and its presence is essential for fluoride channel function.</text>
</comment>
<reference evidence="11 12" key="1">
    <citation type="submission" date="2019-06" db="EMBL/GenBank/DDBJ databases">
        <title>Whole genome shotgun sequence of Glutamicibacter nicotianae NBRC 14234.</title>
        <authorList>
            <person name="Hosoyama A."/>
            <person name="Uohara A."/>
            <person name="Ohji S."/>
            <person name="Ichikawa N."/>
        </authorList>
    </citation>
    <scope>NUCLEOTIDE SEQUENCE [LARGE SCALE GENOMIC DNA]</scope>
    <source>
        <strain evidence="11 12">NBRC 14234</strain>
    </source>
</reference>
<feature type="binding site" evidence="10">
    <location>
        <position position="95"/>
    </location>
    <ligand>
        <name>Na(+)</name>
        <dbReference type="ChEBI" id="CHEBI:29101"/>
        <note>structural</note>
    </ligand>
</feature>
<keyword evidence="10" id="KW-0915">Sodium</keyword>
<dbReference type="InterPro" id="IPR003691">
    <property type="entry name" value="FluC"/>
</dbReference>